<dbReference type="Proteomes" id="UP000502041">
    <property type="component" value="Chromosome"/>
</dbReference>
<comment type="subcellular location">
    <subcellularLocation>
        <location evidence="2">Gas vesicle</location>
    </subcellularLocation>
</comment>
<evidence type="ECO:0000256" key="1">
    <source>
        <dbReference type="ARBA" id="ARBA00022987"/>
    </source>
</evidence>
<proteinExistence type="inferred from homology"/>
<evidence type="ECO:0000256" key="3">
    <source>
        <dbReference type="ARBA" id="ARBA00035659"/>
    </source>
</evidence>
<evidence type="ECO:0000313" key="5">
    <source>
        <dbReference type="Proteomes" id="UP000502041"/>
    </source>
</evidence>
<gene>
    <name evidence="4" type="ORF">HC248_01908</name>
</gene>
<dbReference type="AlphaFoldDB" id="A0A6H2H9U9"/>
<dbReference type="InterPro" id="IPR007805">
    <property type="entry name" value="GvpK"/>
</dbReference>
<sequence>MTAPATSALSPRIALDPENMRKGLGQLVLTLVELIRQLLEKQALRRIEGGSLSDAEIERLGLTFLRLGEEMEWLKKEFGLTDAELNLDLGPLGKLL</sequence>
<evidence type="ECO:0000313" key="4">
    <source>
        <dbReference type="EMBL" id="QJC56600.1"/>
    </source>
</evidence>
<organism evidence="4 5">
    <name type="scientific">Polaromonas vacuolata</name>
    <dbReference type="NCBI Taxonomy" id="37448"/>
    <lineage>
        <taxon>Bacteria</taxon>
        <taxon>Pseudomonadati</taxon>
        <taxon>Pseudomonadota</taxon>
        <taxon>Betaproteobacteria</taxon>
        <taxon>Burkholderiales</taxon>
        <taxon>Comamonadaceae</taxon>
        <taxon>Polaromonas</taxon>
    </lineage>
</organism>
<dbReference type="PANTHER" id="PTHR40137:SF2">
    <property type="entry name" value="PROTEIN GVPK 1"/>
    <property type="match status" value="1"/>
</dbReference>
<dbReference type="EMBL" id="CP051461">
    <property type="protein sequence ID" value="QJC56600.1"/>
    <property type="molecule type" value="Genomic_DNA"/>
</dbReference>
<comment type="similarity">
    <text evidence="3">Belongs to the gas vesicle GvpK family.</text>
</comment>
<dbReference type="GO" id="GO:0031412">
    <property type="term" value="P:gas vesicle organization"/>
    <property type="evidence" value="ECO:0007669"/>
    <property type="project" value="InterPro"/>
</dbReference>
<dbReference type="GO" id="GO:0031411">
    <property type="term" value="C:gas vesicle"/>
    <property type="evidence" value="ECO:0007669"/>
    <property type="project" value="UniProtKB-SubCell"/>
</dbReference>
<evidence type="ECO:0008006" key="6">
    <source>
        <dbReference type="Google" id="ProtNLM"/>
    </source>
</evidence>
<name>A0A6H2H9U9_9BURK</name>
<dbReference type="KEGG" id="pvac:HC248_01908"/>
<reference evidence="4 5" key="1">
    <citation type="submission" date="2020-04" db="EMBL/GenBank/DDBJ databases">
        <title>Complete genome of a Psychrophilic, Marine, Gas Vacuolate Bacterium Polaromonas vacuolata KCTC 22033T.</title>
        <authorList>
            <person name="Hwang K."/>
            <person name="Kim K.M."/>
        </authorList>
    </citation>
    <scope>NUCLEOTIDE SEQUENCE [LARGE SCALE GENOMIC DNA]</scope>
    <source>
        <strain evidence="4 5">KCTC 22033</strain>
    </source>
</reference>
<dbReference type="RefSeq" id="WP_168922281.1">
    <property type="nucleotide sequence ID" value="NZ_CP051461.1"/>
</dbReference>
<evidence type="ECO:0000256" key="2">
    <source>
        <dbReference type="ARBA" id="ARBA00035108"/>
    </source>
</evidence>
<dbReference type="Pfam" id="PF05121">
    <property type="entry name" value="GvpK"/>
    <property type="match status" value="1"/>
</dbReference>
<keyword evidence="1" id="KW-0304">Gas vesicle</keyword>
<keyword evidence="5" id="KW-1185">Reference proteome</keyword>
<protein>
    <recommendedName>
        <fullName evidence="6">Gas vesicle protein K</fullName>
    </recommendedName>
</protein>
<accession>A0A6H2H9U9</accession>
<dbReference type="PANTHER" id="PTHR40137">
    <property type="entry name" value="PROTEIN GVPK 1"/>
    <property type="match status" value="1"/>
</dbReference>